<dbReference type="Pfam" id="PF25973">
    <property type="entry name" value="BSH_CzcB"/>
    <property type="match status" value="1"/>
</dbReference>
<evidence type="ECO:0000259" key="4">
    <source>
        <dbReference type="Pfam" id="PF25973"/>
    </source>
</evidence>
<evidence type="ECO:0000256" key="1">
    <source>
        <dbReference type="ARBA" id="ARBA00004196"/>
    </source>
</evidence>
<keyword evidence="2" id="KW-0175">Coiled coil</keyword>
<evidence type="ECO:0000256" key="2">
    <source>
        <dbReference type="ARBA" id="ARBA00023054"/>
    </source>
</evidence>
<keyword evidence="3" id="KW-0812">Transmembrane</keyword>
<dbReference type="InterPro" id="IPR050465">
    <property type="entry name" value="UPF0194_transport"/>
</dbReference>
<dbReference type="Gene3D" id="2.40.30.170">
    <property type="match status" value="1"/>
</dbReference>
<reference evidence="6" key="1">
    <citation type="submission" date="2012-02" db="EMBL/GenBank/DDBJ databases">
        <title>The complete genome of Frateuria aurantia DSM 6220.</title>
        <authorList>
            <consortium name="US DOE Joint Genome Institute (JGI-PGF)"/>
            <person name="Lucas S."/>
            <person name="Copeland A."/>
            <person name="Lapidus A."/>
            <person name="Glavina del Rio T."/>
            <person name="Dalin E."/>
            <person name="Tice H."/>
            <person name="Bruce D."/>
            <person name="Goodwin L."/>
            <person name="Pitluck S."/>
            <person name="Peters L."/>
            <person name="Ovchinnikova G."/>
            <person name="Teshima H."/>
            <person name="Kyrpides N."/>
            <person name="Mavromatis K."/>
            <person name="Ivanova N."/>
            <person name="Brettin T."/>
            <person name="Detter J.C."/>
            <person name="Han C."/>
            <person name="Larimer F."/>
            <person name="Land M."/>
            <person name="Hauser L."/>
            <person name="Markowitz V."/>
            <person name="Cheng J.-F."/>
            <person name="Hugenholtz P."/>
            <person name="Woyke T."/>
            <person name="Wu D."/>
            <person name="Brambilla E."/>
            <person name="Klenk H.-P."/>
            <person name="Eisen J.A."/>
        </authorList>
    </citation>
    <scope>NUCLEOTIDE SEQUENCE</scope>
    <source>
        <strain evidence="6">DSM 6220</strain>
    </source>
</reference>
<dbReference type="RefSeq" id="WP_014401955.1">
    <property type="nucleotide sequence ID" value="NC_017033.1"/>
</dbReference>
<dbReference type="Pfam" id="PF25989">
    <property type="entry name" value="YknX_C"/>
    <property type="match status" value="1"/>
</dbReference>
<accession>H8L4B6</accession>
<name>H8L4B6_FRAAD</name>
<dbReference type="Proteomes" id="UP000005234">
    <property type="component" value="Chromosome"/>
</dbReference>
<feature type="domain" description="CzcB-like barrel-sandwich hybrid" evidence="4">
    <location>
        <begin position="94"/>
        <end position="272"/>
    </location>
</feature>
<comment type="subcellular location">
    <subcellularLocation>
        <location evidence="1">Cell envelope</location>
    </subcellularLocation>
</comment>
<dbReference type="EMBL" id="CP003350">
    <property type="protein sequence ID" value="AFC84949.1"/>
    <property type="molecule type" value="Genomic_DNA"/>
</dbReference>
<proteinExistence type="predicted"/>
<dbReference type="GO" id="GO:0030313">
    <property type="term" value="C:cell envelope"/>
    <property type="evidence" value="ECO:0007669"/>
    <property type="project" value="UniProtKB-SubCell"/>
</dbReference>
<dbReference type="HOGENOM" id="CLU_018816_16_0_6"/>
<dbReference type="eggNOG" id="COG0845">
    <property type="taxonomic scope" value="Bacteria"/>
</dbReference>
<dbReference type="PANTHER" id="PTHR32347">
    <property type="entry name" value="EFFLUX SYSTEM COMPONENT YKNX-RELATED"/>
    <property type="match status" value="1"/>
</dbReference>
<keyword evidence="3" id="KW-1133">Transmembrane helix</keyword>
<dbReference type="STRING" id="767434.Fraau_0462"/>
<dbReference type="Gene3D" id="2.40.50.100">
    <property type="match status" value="1"/>
</dbReference>
<dbReference type="AlphaFoldDB" id="H8L4B6"/>
<feature type="domain" description="YknX-like C-terminal permuted SH3-like" evidence="5">
    <location>
        <begin position="353"/>
        <end position="420"/>
    </location>
</feature>
<dbReference type="OrthoDB" id="5752864at2"/>
<organism evidence="6 7">
    <name type="scientific">Frateuria aurantia (strain ATCC 33424 / DSM 6220 / KCTC 2777 / LMG 1558 / NBRC 3245 / NCIMB 13370)</name>
    <name type="common">Acetobacter aurantius</name>
    <dbReference type="NCBI Taxonomy" id="767434"/>
    <lineage>
        <taxon>Bacteria</taxon>
        <taxon>Pseudomonadati</taxon>
        <taxon>Pseudomonadota</taxon>
        <taxon>Gammaproteobacteria</taxon>
        <taxon>Lysobacterales</taxon>
        <taxon>Rhodanobacteraceae</taxon>
        <taxon>Frateuria</taxon>
    </lineage>
</organism>
<dbReference type="InterPro" id="IPR058637">
    <property type="entry name" value="YknX-like_C"/>
</dbReference>
<evidence type="ECO:0000259" key="5">
    <source>
        <dbReference type="Pfam" id="PF25989"/>
    </source>
</evidence>
<evidence type="ECO:0000313" key="6">
    <source>
        <dbReference type="EMBL" id="AFC84949.1"/>
    </source>
</evidence>
<evidence type="ECO:0000313" key="7">
    <source>
        <dbReference type="Proteomes" id="UP000005234"/>
    </source>
</evidence>
<dbReference type="KEGG" id="fau:Fraau_0462"/>
<dbReference type="Gene3D" id="2.40.420.20">
    <property type="match status" value="1"/>
</dbReference>
<gene>
    <name evidence="6" type="ordered locus">Fraau_0462</name>
</gene>
<sequence>MIRDTAAQDQLIERKSGWRRWWRLGVVALVLVIAAVAGLPTLGRLFSATASVSSSRLAFGTVSQGSFVRDIAAEGQVVAANSPTLYASYGGAVVLKVRAGDRVSQGEVLASIDSPELSNKLAQEQSNADAAKVAWLQAQVDARQKRSDQQNTYDNALLERNGAARDLKRTQLALDAGAVTQQQVDQAQDALDKAKNSLAQAKADQGLGENSLSFNIQAKKLAYEHEVLMVQDLQRQVENLAVRSPVDGQVGQLFIAPSAAVAKDAQLLSVIDLKALEVQMQVPESLARDLGIGMSGVISGNGQTWNGLVSAISPEVVNGEVAARLRFVGQAPDQLRQNQRLSVRVLLDHRENVVTVPRGSFVDELGGAFAYVVHDRLATRVPVRLGASSIDKVEVLDGLKPGDKVVISGTDNFNNAASVAISD</sequence>
<keyword evidence="3" id="KW-0472">Membrane</keyword>
<feature type="transmembrane region" description="Helical" evidence="3">
    <location>
        <begin position="21"/>
        <end position="46"/>
    </location>
</feature>
<keyword evidence="7" id="KW-1185">Reference proteome</keyword>
<protein>
    <submittedName>
        <fullName evidence="6">Multidrug resistance efflux pump</fullName>
    </submittedName>
</protein>
<dbReference type="PANTHER" id="PTHR32347:SF14">
    <property type="entry name" value="EFFLUX SYSTEM COMPONENT YKNX-RELATED"/>
    <property type="match status" value="1"/>
</dbReference>
<dbReference type="Gene3D" id="1.10.287.470">
    <property type="entry name" value="Helix hairpin bin"/>
    <property type="match status" value="1"/>
</dbReference>
<dbReference type="InterPro" id="IPR058647">
    <property type="entry name" value="BSH_CzcB-like"/>
</dbReference>
<evidence type="ECO:0000256" key="3">
    <source>
        <dbReference type="SAM" id="Phobius"/>
    </source>
</evidence>